<proteinExistence type="predicted"/>
<evidence type="ECO:0000313" key="2">
    <source>
        <dbReference type="Proteomes" id="UP000187735"/>
    </source>
</evidence>
<dbReference type="STRING" id="1891926.Fuma_03406"/>
<dbReference type="KEGG" id="fmr:Fuma_03406"/>
<organism evidence="1 2">
    <name type="scientific">Fuerstiella marisgermanici</name>
    <dbReference type="NCBI Taxonomy" id="1891926"/>
    <lineage>
        <taxon>Bacteria</taxon>
        <taxon>Pseudomonadati</taxon>
        <taxon>Planctomycetota</taxon>
        <taxon>Planctomycetia</taxon>
        <taxon>Planctomycetales</taxon>
        <taxon>Planctomycetaceae</taxon>
        <taxon>Fuerstiella</taxon>
    </lineage>
</organism>
<dbReference type="AlphaFoldDB" id="A0A1P8WIA7"/>
<sequence>MTVDCRKLCFARQLYPTGHFSLNHDDSAANLHSTTVLKRSTPRETDKTCPTI</sequence>
<gene>
    <name evidence="1" type="ORF">Fuma_03406</name>
</gene>
<evidence type="ECO:0000313" key="1">
    <source>
        <dbReference type="EMBL" id="APZ93788.1"/>
    </source>
</evidence>
<reference evidence="1 2" key="1">
    <citation type="journal article" date="2016" name="Front. Microbiol.">
        <title>Fuerstia marisgermanicae gen. nov., sp. nov., an Unusual Member of the Phylum Planctomycetes from the German Wadden Sea.</title>
        <authorList>
            <person name="Kohn T."/>
            <person name="Heuer A."/>
            <person name="Jogler M."/>
            <person name="Vollmers J."/>
            <person name="Boedeker C."/>
            <person name="Bunk B."/>
            <person name="Rast P."/>
            <person name="Borchert D."/>
            <person name="Glockner I."/>
            <person name="Freese H.M."/>
            <person name="Klenk H.P."/>
            <person name="Overmann J."/>
            <person name="Kaster A.K."/>
            <person name="Rohde M."/>
            <person name="Wiegand S."/>
            <person name="Jogler C."/>
        </authorList>
    </citation>
    <scope>NUCLEOTIDE SEQUENCE [LARGE SCALE GENOMIC DNA]</scope>
    <source>
        <strain evidence="1 2">NH11</strain>
    </source>
</reference>
<dbReference type="Proteomes" id="UP000187735">
    <property type="component" value="Chromosome"/>
</dbReference>
<keyword evidence="2" id="KW-1185">Reference proteome</keyword>
<dbReference type="EMBL" id="CP017641">
    <property type="protein sequence ID" value="APZ93788.1"/>
    <property type="molecule type" value="Genomic_DNA"/>
</dbReference>
<name>A0A1P8WIA7_9PLAN</name>
<accession>A0A1P8WIA7</accession>
<protein>
    <submittedName>
        <fullName evidence="1">Uncharacterized protein</fullName>
    </submittedName>
</protein>